<dbReference type="Proteomes" id="UP000577956">
    <property type="component" value="Unassembled WGS sequence"/>
</dbReference>
<accession>A0A7Y9FGD4</accession>
<evidence type="ECO:0000313" key="4">
    <source>
        <dbReference type="Proteomes" id="UP000577956"/>
    </source>
</evidence>
<name>A0A7Y9FGD4_9CELL</name>
<sequence length="211" mass="22213">MIVVTPAAPADLPAAAAVLAEAFEHDPALAPVVGGPEGPTRRERVRRMFTGLMRSGPAQAGTVDVARRAGDAQILGVAVWEEPGATTGLLAQLAQLPTFWRVDGLAGLLRQIAAKRALEDHRPRQPHWYLQEIGVSADARGLGVGTALLAARLATADAEGAPAYLESSTPRNRRLYGRHGFLEVAPVRGMPGAAPMAMWRPAPSGRVASRA</sequence>
<keyword evidence="5" id="KW-1185">Reference proteome</keyword>
<dbReference type="PANTHER" id="PTHR42791">
    <property type="entry name" value="GNAT FAMILY ACETYLTRANSFERASE"/>
    <property type="match status" value="1"/>
</dbReference>
<evidence type="ECO:0000313" key="5">
    <source>
        <dbReference type="Proteomes" id="UP000618382"/>
    </source>
</evidence>
<evidence type="ECO:0000259" key="1">
    <source>
        <dbReference type="PROSITE" id="PS51186"/>
    </source>
</evidence>
<organism evidence="3 4">
    <name type="scientific">Cellulomonas oligotrophica</name>
    <dbReference type="NCBI Taxonomy" id="931536"/>
    <lineage>
        <taxon>Bacteria</taxon>
        <taxon>Bacillati</taxon>
        <taxon>Actinomycetota</taxon>
        <taxon>Actinomycetes</taxon>
        <taxon>Micrococcales</taxon>
        <taxon>Cellulomonadaceae</taxon>
        <taxon>Cellulomonas</taxon>
    </lineage>
</organism>
<dbReference type="InterPro" id="IPR052523">
    <property type="entry name" value="Trichothecene_AcTrans"/>
</dbReference>
<reference evidence="2 5" key="2">
    <citation type="submission" date="2021-01" db="EMBL/GenBank/DDBJ databases">
        <title>Whole genome shotgun sequence of Cellulomonas oligotrophica NBRC 109435.</title>
        <authorList>
            <person name="Komaki H."/>
            <person name="Tamura T."/>
        </authorList>
    </citation>
    <scope>NUCLEOTIDE SEQUENCE [LARGE SCALE GENOMIC DNA]</scope>
    <source>
        <strain evidence="2 5">NBRC 109435</strain>
    </source>
</reference>
<evidence type="ECO:0000313" key="3">
    <source>
        <dbReference type="EMBL" id="NYD86698.1"/>
    </source>
</evidence>
<dbReference type="SUPFAM" id="SSF55729">
    <property type="entry name" value="Acyl-CoA N-acyltransferases (Nat)"/>
    <property type="match status" value="1"/>
</dbReference>
<proteinExistence type="predicted"/>
<dbReference type="RefSeq" id="WP_140458278.1">
    <property type="nucleotide sequence ID" value="NZ_BAABFI010000001.1"/>
</dbReference>
<dbReference type="PANTHER" id="PTHR42791:SF1">
    <property type="entry name" value="N-ACETYLTRANSFERASE DOMAIN-CONTAINING PROTEIN"/>
    <property type="match status" value="1"/>
</dbReference>
<dbReference type="EMBL" id="JACCBK010000001">
    <property type="protein sequence ID" value="NYD86698.1"/>
    <property type="molecule type" value="Genomic_DNA"/>
</dbReference>
<keyword evidence="3" id="KW-0808">Transferase</keyword>
<dbReference type="InterPro" id="IPR000182">
    <property type="entry name" value="GNAT_dom"/>
</dbReference>
<gene>
    <name evidence="3" type="ORF">BKA21_002247</name>
    <name evidence="2" type="ORF">Col01nite_37460</name>
</gene>
<reference evidence="3 4" key="1">
    <citation type="submission" date="2020-07" db="EMBL/GenBank/DDBJ databases">
        <title>Sequencing the genomes of 1000 actinobacteria strains.</title>
        <authorList>
            <person name="Klenk H.-P."/>
        </authorList>
    </citation>
    <scope>NUCLEOTIDE SEQUENCE [LARGE SCALE GENOMIC DNA]</scope>
    <source>
        <strain evidence="3 4">DSM 24482</strain>
    </source>
</reference>
<protein>
    <submittedName>
        <fullName evidence="2">GCN5-like N-acetyltransferase</fullName>
    </submittedName>
    <submittedName>
        <fullName evidence="3">GNAT superfamily N-acetyltransferase</fullName>
    </submittedName>
</protein>
<dbReference type="Gene3D" id="3.40.630.30">
    <property type="match status" value="1"/>
</dbReference>
<dbReference type="EMBL" id="BONN01000020">
    <property type="protein sequence ID" value="GIG34587.1"/>
    <property type="molecule type" value="Genomic_DNA"/>
</dbReference>
<dbReference type="GO" id="GO:0016747">
    <property type="term" value="F:acyltransferase activity, transferring groups other than amino-acyl groups"/>
    <property type="evidence" value="ECO:0007669"/>
    <property type="project" value="InterPro"/>
</dbReference>
<dbReference type="Pfam" id="PF00583">
    <property type="entry name" value="Acetyltransf_1"/>
    <property type="match status" value="1"/>
</dbReference>
<dbReference type="PROSITE" id="PS51186">
    <property type="entry name" value="GNAT"/>
    <property type="match status" value="1"/>
</dbReference>
<dbReference type="InterPro" id="IPR016181">
    <property type="entry name" value="Acyl_CoA_acyltransferase"/>
</dbReference>
<evidence type="ECO:0000313" key="2">
    <source>
        <dbReference type="EMBL" id="GIG34587.1"/>
    </source>
</evidence>
<comment type="caution">
    <text evidence="3">The sequence shown here is derived from an EMBL/GenBank/DDBJ whole genome shotgun (WGS) entry which is preliminary data.</text>
</comment>
<dbReference type="AlphaFoldDB" id="A0A7Y9FGD4"/>
<dbReference type="Proteomes" id="UP000618382">
    <property type="component" value="Unassembled WGS sequence"/>
</dbReference>
<feature type="domain" description="N-acetyltransferase" evidence="1">
    <location>
        <begin position="2"/>
        <end position="201"/>
    </location>
</feature>